<evidence type="ECO:0000313" key="3">
    <source>
        <dbReference type="Proteomes" id="UP000823842"/>
    </source>
</evidence>
<proteinExistence type="predicted"/>
<keyword evidence="2" id="KW-0645">Protease</keyword>
<dbReference type="GO" id="GO:0008233">
    <property type="term" value="F:peptidase activity"/>
    <property type="evidence" value="ECO:0007669"/>
    <property type="project" value="UniProtKB-KW"/>
</dbReference>
<reference evidence="2" key="2">
    <citation type="submission" date="2021-04" db="EMBL/GenBank/DDBJ databases">
        <authorList>
            <person name="Gilroy R."/>
        </authorList>
    </citation>
    <scope>NUCLEOTIDE SEQUENCE</scope>
    <source>
        <strain evidence="2">ChiSjej1B19-5720</strain>
    </source>
</reference>
<reference evidence="2" key="1">
    <citation type="journal article" date="2021" name="PeerJ">
        <title>Extensive microbial diversity within the chicken gut microbiome revealed by metagenomics and culture.</title>
        <authorList>
            <person name="Gilroy R."/>
            <person name="Ravi A."/>
            <person name="Getino M."/>
            <person name="Pursley I."/>
            <person name="Horton D.L."/>
            <person name="Alikhan N.F."/>
            <person name="Baker D."/>
            <person name="Gharbi K."/>
            <person name="Hall N."/>
            <person name="Watson M."/>
            <person name="Adriaenssens E.M."/>
            <person name="Foster-Nyarko E."/>
            <person name="Jarju S."/>
            <person name="Secka A."/>
            <person name="Antonio M."/>
            <person name="Oren A."/>
            <person name="Chaudhuri R.R."/>
            <person name="La Ragione R."/>
            <person name="Hildebrand F."/>
            <person name="Pallen M.J."/>
        </authorList>
    </citation>
    <scope>NUCLEOTIDE SEQUENCE</scope>
    <source>
        <strain evidence="2">ChiSjej1B19-5720</strain>
    </source>
</reference>
<dbReference type="AlphaFoldDB" id="A0A9D2RVS6"/>
<organism evidence="2 3">
    <name type="scientific">Candidatus Blautia faecavium</name>
    <dbReference type="NCBI Taxonomy" id="2838487"/>
    <lineage>
        <taxon>Bacteria</taxon>
        <taxon>Bacillati</taxon>
        <taxon>Bacillota</taxon>
        <taxon>Clostridia</taxon>
        <taxon>Lachnospirales</taxon>
        <taxon>Lachnospiraceae</taxon>
        <taxon>Blautia</taxon>
    </lineage>
</organism>
<dbReference type="GO" id="GO:0006508">
    <property type="term" value="P:proteolysis"/>
    <property type="evidence" value="ECO:0007669"/>
    <property type="project" value="UniProtKB-KW"/>
</dbReference>
<feature type="domain" description="PrcB C-terminal" evidence="1">
    <location>
        <begin position="70"/>
        <end position="125"/>
    </location>
</feature>
<dbReference type="InterPro" id="IPR025748">
    <property type="entry name" value="PrcB_C_dom"/>
</dbReference>
<accession>A0A9D2RVS6</accession>
<dbReference type="Proteomes" id="UP000823842">
    <property type="component" value="Unassembled WGS sequence"/>
</dbReference>
<gene>
    <name evidence="2" type="ORF">IAA06_07310</name>
</gene>
<name>A0A9D2RVS6_9FIRM</name>
<comment type="caution">
    <text evidence="2">The sequence shown here is derived from an EMBL/GenBank/DDBJ whole genome shotgun (WGS) entry which is preliminary data.</text>
</comment>
<dbReference type="Pfam" id="PF14343">
    <property type="entry name" value="PrcB_C"/>
    <property type="match status" value="1"/>
</dbReference>
<evidence type="ECO:0000259" key="1">
    <source>
        <dbReference type="Pfam" id="PF14343"/>
    </source>
</evidence>
<dbReference type="EMBL" id="DWYZ01000141">
    <property type="protein sequence ID" value="HJB28588.1"/>
    <property type="molecule type" value="Genomic_DNA"/>
</dbReference>
<keyword evidence="2" id="KW-0378">Hydrolase</keyword>
<sequence length="136" mass="15455">MKKSVSLFLLGLLLACMLTGCRFIHIEEAPRTALDYTIVSQEEIPKDITALIEEKKKNDFQMTYQSGEFLYLIKGYGQQMTGGYSIAVEELSMSENAVFFKTQLLGPTKDTSGSEPSYPYIVVKMQYQEKPVEFQQ</sequence>
<evidence type="ECO:0000313" key="2">
    <source>
        <dbReference type="EMBL" id="HJB28588.1"/>
    </source>
</evidence>
<dbReference type="PROSITE" id="PS51257">
    <property type="entry name" value="PROKAR_LIPOPROTEIN"/>
    <property type="match status" value="1"/>
</dbReference>
<protein>
    <submittedName>
        <fullName evidence="2">Protease complex subunit PrcB family protein</fullName>
    </submittedName>
</protein>